<dbReference type="PANTHER" id="PTHR43090">
    <property type="entry name" value="1-(5-PHOSPHORIBOSYL)-5-[(5-PHOSPHORIBOSYLAMINO)METHYLIDENEAMINO] IMIDAZOLE-4-CARBOXAMIDE ISOMERASE"/>
    <property type="match status" value="1"/>
</dbReference>
<evidence type="ECO:0000256" key="7">
    <source>
        <dbReference type="ARBA" id="ARBA00023102"/>
    </source>
</evidence>
<dbReference type="Pfam" id="PF00977">
    <property type="entry name" value="His_biosynth"/>
    <property type="match status" value="1"/>
</dbReference>
<feature type="active site" description="Proton donor" evidence="9">
    <location>
        <position position="136"/>
    </location>
</feature>
<dbReference type="HAMAP" id="MF_01014">
    <property type="entry name" value="HisA"/>
    <property type="match status" value="1"/>
</dbReference>
<gene>
    <name evidence="9" type="primary">hisA</name>
    <name evidence="11" type="ORF">LARV_03641</name>
</gene>
<dbReference type="SUPFAM" id="SSF51366">
    <property type="entry name" value="Ribulose-phoshate binding barrel"/>
    <property type="match status" value="1"/>
</dbReference>
<comment type="pathway">
    <text evidence="3 9">Amino-acid biosynthesis; L-histidine biosynthesis; L-histidine from 5-phospho-alpha-D-ribose 1-diphosphate: step 4/9.</text>
</comment>
<dbReference type="RefSeq" id="WP_075074991.1">
    <property type="nucleotide sequence ID" value="NZ_DF967972.1"/>
</dbReference>
<proteinExistence type="inferred from homology"/>
<dbReference type="InterPro" id="IPR006062">
    <property type="entry name" value="His_biosynth"/>
</dbReference>
<comment type="similarity">
    <text evidence="4 9 10">Belongs to the HisA/HisF family.</text>
</comment>
<name>A0A0S7BNE3_9CHLR</name>
<dbReference type="AlphaFoldDB" id="A0A0S7BNE3"/>
<feature type="active site" description="Proton acceptor" evidence="9">
    <location>
        <position position="10"/>
    </location>
</feature>
<dbReference type="GO" id="GO:0005737">
    <property type="term" value="C:cytoplasm"/>
    <property type="evidence" value="ECO:0007669"/>
    <property type="project" value="UniProtKB-SubCell"/>
</dbReference>
<dbReference type="PANTHER" id="PTHR43090:SF2">
    <property type="entry name" value="1-(5-PHOSPHORIBOSYL)-5-[(5-PHOSPHORIBOSYLAMINO)METHYLIDENEAMINO] IMIDAZOLE-4-CARBOXAMIDE ISOMERASE"/>
    <property type="match status" value="1"/>
</dbReference>
<dbReference type="Gene3D" id="3.20.20.70">
    <property type="entry name" value="Aldolase class I"/>
    <property type="match status" value="1"/>
</dbReference>
<accession>A0A0S7BNE3</accession>
<evidence type="ECO:0000256" key="6">
    <source>
        <dbReference type="ARBA" id="ARBA00022605"/>
    </source>
</evidence>
<dbReference type="FunFam" id="3.20.20.70:FF:000009">
    <property type="entry name" value="1-(5-phosphoribosyl)-5-[(5-phosphoribosylamino)methylideneamino] imidazole-4-carboxamide isomerase"/>
    <property type="match status" value="1"/>
</dbReference>
<keyword evidence="12" id="KW-1185">Reference proteome</keyword>
<dbReference type="UniPathway" id="UPA00031">
    <property type="reaction ID" value="UER00009"/>
</dbReference>
<comment type="subcellular location">
    <subcellularLocation>
        <location evidence="2 9">Cytoplasm</location>
    </subcellularLocation>
</comment>
<dbReference type="InterPro" id="IPR013785">
    <property type="entry name" value="Aldolase_TIM"/>
</dbReference>
<keyword evidence="8 9" id="KW-0413">Isomerase</keyword>
<dbReference type="InterPro" id="IPR023016">
    <property type="entry name" value="HisA/PriA"/>
</dbReference>
<evidence type="ECO:0000256" key="1">
    <source>
        <dbReference type="ARBA" id="ARBA00000901"/>
    </source>
</evidence>
<keyword evidence="5 9" id="KW-0963">Cytoplasm</keyword>
<dbReference type="CDD" id="cd04732">
    <property type="entry name" value="HisA"/>
    <property type="match status" value="1"/>
</dbReference>
<evidence type="ECO:0000256" key="8">
    <source>
        <dbReference type="ARBA" id="ARBA00023235"/>
    </source>
</evidence>
<dbReference type="EC" id="5.3.1.16" evidence="9"/>
<dbReference type="GO" id="GO:0000162">
    <property type="term" value="P:L-tryptophan biosynthetic process"/>
    <property type="evidence" value="ECO:0007669"/>
    <property type="project" value="TreeGrafter"/>
</dbReference>
<dbReference type="Proteomes" id="UP000055060">
    <property type="component" value="Unassembled WGS sequence"/>
</dbReference>
<dbReference type="OrthoDB" id="9781903at2"/>
<dbReference type="EMBL" id="DF967972">
    <property type="protein sequence ID" value="GAP15848.1"/>
    <property type="molecule type" value="Genomic_DNA"/>
</dbReference>
<evidence type="ECO:0000256" key="3">
    <source>
        <dbReference type="ARBA" id="ARBA00005133"/>
    </source>
</evidence>
<evidence type="ECO:0000313" key="11">
    <source>
        <dbReference type="EMBL" id="GAP15848.1"/>
    </source>
</evidence>
<dbReference type="InterPro" id="IPR044524">
    <property type="entry name" value="Isoase_HisA-like"/>
</dbReference>
<reference evidence="11" key="1">
    <citation type="submission" date="2015-07" db="EMBL/GenBank/DDBJ databases">
        <title>Draft Genome Sequences of Anaerolinea thermolimosa IMO-1, Bellilinea caldifistulae GOMI-1, Leptolinea tardivitalis YMTK-2, Levilinea saccharolytica KIBI-1,Longilinea arvoryzae KOME-1, Previously Described as Members of the Anaerolineaceae (Chloroflexi).</title>
        <authorList>
            <person name="Sekiguchi Y."/>
            <person name="Ohashi A."/>
            <person name="Matsuura N."/>
            <person name="Tourlousse M.D."/>
        </authorList>
    </citation>
    <scope>NUCLEOTIDE SEQUENCE [LARGE SCALE GENOMIC DNA]</scope>
    <source>
        <strain evidence="11">KOME-1</strain>
    </source>
</reference>
<evidence type="ECO:0000256" key="4">
    <source>
        <dbReference type="ARBA" id="ARBA00009667"/>
    </source>
</evidence>
<dbReference type="GO" id="GO:0003949">
    <property type="term" value="F:1-(5-phosphoribosyl)-5-[(5-phosphoribosylamino)methylideneamino]imidazole-4-carboxamide isomerase activity"/>
    <property type="evidence" value="ECO:0007669"/>
    <property type="project" value="UniProtKB-UniRule"/>
</dbReference>
<keyword evidence="7 9" id="KW-0368">Histidine biosynthesis</keyword>
<evidence type="ECO:0000256" key="9">
    <source>
        <dbReference type="HAMAP-Rule" id="MF_01014"/>
    </source>
</evidence>
<sequence length="246" mass="25589">MEFEIYVAIDLRAGKVVRLRTGDPAQQTLYFTHPRRAALGWLEQGARWLHVINLDAAFGGDDAANRVALPKIASVARDCGAKVQYGGGMRTLEAIAWALDQGAARVVLGTAAAQNPGLVQEALARWGKEQIAAGLDARGGKLSVRGWTEDTPLSALDAARSLAGLGVRRLIYTDIARDGTGLGGNLAATAELARATQMAVIASGGYSSLAEIRAARAAGLAGVVLGRALYDGRLALRDCLAAAEGG</sequence>
<evidence type="ECO:0000313" key="12">
    <source>
        <dbReference type="Proteomes" id="UP000055060"/>
    </source>
</evidence>
<keyword evidence="6 9" id="KW-0028">Amino-acid biosynthesis</keyword>
<evidence type="ECO:0000256" key="5">
    <source>
        <dbReference type="ARBA" id="ARBA00022490"/>
    </source>
</evidence>
<dbReference type="GO" id="GO:0000105">
    <property type="term" value="P:L-histidine biosynthetic process"/>
    <property type="evidence" value="ECO:0007669"/>
    <property type="project" value="UniProtKB-UniRule"/>
</dbReference>
<dbReference type="STRING" id="360412.LARV_03641"/>
<organism evidence="11">
    <name type="scientific">Longilinea arvoryzae</name>
    <dbReference type="NCBI Taxonomy" id="360412"/>
    <lineage>
        <taxon>Bacteria</taxon>
        <taxon>Bacillati</taxon>
        <taxon>Chloroflexota</taxon>
        <taxon>Anaerolineae</taxon>
        <taxon>Anaerolineales</taxon>
        <taxon>Anaerolineaceae</taxon>
        <taxon>Longilinea</taxon>
    </lineage>
</organism>
<protein>
    <recommendedName>
        <fullName evidence="9">1-(5-phosphoribosyl)-5-[(5-phosphoribosylamino)methylideneamino] imidazole-4-carboxamide isomerase</fullName>
        <ecNumber evidence="9">5.3.1.16</ecNumber>
    </recommendedName>
    <alternativeName>
        <fullName evidence="9">Phosphoribosylformimino-5-aminoimidazole carboxamide ribotide isomerase</fullName>
    </alternativeName>
</protein>
<comment type="catalytic activity">
    <reaction evidence="1 9">
        <text>1-(5-phospho-beta-D-ribosyl)-5-[(5-phospho-beta-D-ribosylamino)methylideneamino]imidazole-4-carboxamide = 5-[(5-phospho-1-deoxy-D-ribulos-1-ylimino)methylamino]-1-(5-phospho-beta-D-ribosyl)imidazole-4-carboxamide</text>
        <dbReference type="Rhea" id="RHEA:15469"/>
        <dbReference type="ChEBI" id="CHEBI:58435"/>
        <dbReference type="ChEBI" id="CHEBI:58525"/>
        <dbReference type="EC" id="5.3.1.16"/>
    </reaction>
</comment>
<evidence type="ECO:0000256" key="2">
    <source>
        <dbReference type="ARBA" id="ARBA00004496"/>
    </source>
</evidence>
<evidence type="ECO:0000256" key="10">
    <source>
        <dbReference type="RuleBase" id="RU003657"/>
    </source>
</evidence>
<dbReference type="InterPro" id="IPR011060">
    <property type="entry name" value="RibuloseP-bd_barrel"/>
</dbReference>